<protein>
    <submittedName>
        <fullName evidence="2">Uncharacterized protein</fullName>
    </submittedName>
</protein>
<evidence type="ECO:0000256" key="1">
    <source>
        <dbReference type="SAM" id="MobiDB-lite"/>
    </source>
</evidence>
<dbReference type="Proteomes" id="UP001196413">
    <property type="component" value="Unassembled WGS sequence"/>
</dbReference>
<evidence type="ECO:0000313" key="3">
    <source>
        <dbReference type="Proteomes" id="UP001196413"/>
    </source>
</evidence>
<feature type="region of interest" description="Disordered" evidence="1">
    <location>
        <begin position="1"/>
        <end position="31"/>
    </location>
</feature>
<reference evidence="2" key="1">
    <citation type="submission" date="2021-06" db="EMBL/GenBank/DDBJ databases">
        <title>Parelaphostrongylus tenuis whole genome reference sequence.</title>
        <authorList>
            <person name="Garwood T.J."/>
            <person name="Larsen P.A."/>
            <person name="Fountain-Jones N.M."/>
            <person name="Garbe J.R."/>
            <person name="Macchietto M.G."/>
            <person name="Kania S.A."/>
            <person name="Gerhold R.W."/>
            <person name="Richards J.E."/>
            <person name="Wolf T.M."/>
        </authorList>
    </citation>
    <scope>NUCLEOTIDE SEQUENCE</scope>
    <source>
        <strain evidence="2">MNPRO001-30</strain>
        <tissue evidence="2">Meninges</tissue>
    </source>
</reference>
<dbReference type="EMBL" id="JAHQIW010007017">
    <property type="protein sequence ID" value="KAJ1371667.1"/>
    <property type="molecule type" value="Genomic_DNA"/>
</dbReference>
<proteinExistence type="predicted"/>
<comment type="caution">
    <text evidence="2">The sequence shown here is derived from an EMBL/GenBank/DDBJ whole genome shotgun (WGS) entry which is preliminary data.</text>
</comment>
<feature type="compositionally biased region" description="Polar residues" evidence="1">
    <location>
        <begin position="16"/>
        <end position="29"/>
    </location>
</feature>
<gene>
    <name evidence="2" type="ORF">KIN20_033654</name>
</gene>
<keyword evidence="3" id="KW-1185">Reference proteome</keyword>
<organism evidence="2 3">
    <name type="scientific">Parelaphostrongylus tenuis</name>
    <name type="common">Meningeal worm</name>
    <dbReference type="NCBI Taxonomy" id="148309"/>
    <lineage>
        <taxon>Eukaryota</taxon>
        <taxon>Metazoa</taxon>
        <taxon>Ecdysozoa</taxon>
        <taxon>Nematoda</taxon>
        <taxon>Chromadorea</taxon>
        <taxon>Rhabditida</taxon>
        <taxon>Rhabditina</taxon>
        <taxon>Rhabditomorpha</taxon>
        <taxon>Strongyloidea</taxon>
        <taxon>Metastrongylidae</taxon>
        <taxon>Parelaphostrongylus</taxon>
    </lineage>
</organism>
<evidence type="ECO:0000313" key="2">
    <source>
        <dbReference type="EMBL" id="KAJ1371667.1"/>
    </source>
</evidence>
<accession>A0AAD5R8G2</accession>
<name>A0AAD5R8G2_PARTN</name>
<dbReference type="AlphaFoldDB" id="A0AAD5R8G2"/>
<sequence>MVSGKRVLKQLDKTSPHTVNKSQRQSIENDLTDCTRVDVSHQSLFPKKLHEKIGCLENEVKRLQSVVEQERSSNPEIALRRVNYVPKLAVLDRAGRTDGWTGG</sequence>